<evidence type="ECO:0000313" key="3">
    <source>
        <dbReference type="Proteomes" id="UP000236724"/>
    </source>
</evidence>
<dbReference type="RefSeq" id="WP_103920131.1">
    <property type="nucleotide sequence ID" value="NZ_FMSV02000472.1"/>
</dbReference>
<proteinExistence type="predicted"/>
<keyword evidence="1" id="KW-1133">Transmembrane helix</keyword>
<keyword evidence="3" id="KW-1185">Reference proteome</keyword>
<evidence type="ECO:0000256" key="1">
    <source>
        <dbReference type="SAM" id="Phobius"/>
    </source>
</evidence>
<keyword evidence="1" id="KW-0472">Membrane</keyword>
<organism evidence="2 3">
    <name type="scientific">Candidatus Venteria ishoeyi</name>
    <dbReference type="NCBI Taxonomy" id="1899563"/>
    <lineage>
        <taxon>Bacteria</taxon>
        <taxon>Pseudomonadati</taxon>
        <taxon>Pseudomonadota</taxon>
        <taxon>Gammaproteobacteria</taxon>
        <taxon>Thiotrichales</taxon>
        <taxon>Thiotrichaceae</taxon>
        <taxon>Venteria</taxon>
    </lineage>
</organism>
<protein>
    <recommendedName>
        <fullName evidence="4">Yip1 domain protein</fullName>
    </recommendedName>
</protein>
<keyword evidence="1" id="KW-0812">Transmembrane</keyword>
<reference evidence="2 3" key="1">
    <citation type="submission" date="2016-10" db="EMBL/GenBank/DDBJ databases">
        <authorList>
            <person name="de Groot N.N."/>
        </authorList>
    </citation>
    <scope>NUCLEOTIDE SEQUENCE [LARGE SCALE GENOMIC DNA]</scope>
    <source>
        <strain evidence="2">MBHS1</strain>
    </source>
</reference>
<dbReference type="Proteomes" id="UP000236724">
    <property type="component" value="Unassembled WGS sequence"/>
</dbReference>
<gene>
    <name evidence="2" type="ORF">MBHS_02198</name>
</gene>
<feature type="transmembrane region" description="Helical" evidence="1">
    <location>
        <begin position="45"/>
        <end position="66"/>
    </location>
</feature>
<feature type="transmembrane region" description="Helical" evidence="1">
    <location>
        <begin position="129"/>
        <end position="152"/>
    </location>
</feature>
<dbReference type="AlphaFoldDB" id="A0A1H6F889"/>
<dbReference type="EMBL" id="FMSV02000472">
    <property type="protein sequence ID" value="SEH06340.1"/>
    <property type="molecule type" value="Genomic_DNA"/>
</dbReference>
<accession>A0A1H6F889</accession>
<evidence type="ECO:0008006" key="4">
    <source>
        <dbReference type="Google" id="ProtNLM"/>
    </source>
</evidence>
<feature type="transmembrane region" description="Helical" evidence="1">
    <location>
        <begin position="86"/>
        <end position="109"/>
    </location>
</feature>
<sequence>MIRLEKFNLFAIILGLVVNIITILGLLLGFVEAKPDVSFLLSKPAITIITAILLLYSNIGLSYYFLHSLKNRWAKRSVAPTLNTFFTGFFILIAMFWIPFFWLWIIGMYELWEIKSLTSPKELKDSTDAAFLIAFFGAVGIPFLIQKIIIIIDNFLNPN</sequence>
<name>A0A1H6F889_9GAMM</name>
<feature type="transmembrane region" description="Helical" evidence="1">
    <location>
        <begin position="7"/>
        <end position="30"/>
    </location>
</feature>
<evidence type="ECO:0000313" key="2">
    <source>
        <dbReference type="EMBL" id="SEH06340.1"/>
    </source>
</evidence>